<sequence>KDAGIVIERGSDANVALMWDESADQFAFINTSETGTTAGNVTVSSYADLKANDITANDDLMVGDYQWFTADGGQFYFGVDSDIRLTHDHNRGLILKNRLTTDDTPAILTLQSTESSITVGDKLGVIDFQVPNESSGTDAIEISAGIEAVAEGTFAADNNATKLSFKTAASETATEKASLSSAGLFTATSIDATVLTGALPAIDGSNLTGVSGSSYTHPNHSGDIVSSGDGATTIQAGAVDIAMLSATGNASSSTFLRGDNSWVTPTDTNTTYSSSDFSLSGLSDTTVTTSDPTATSNPSAVGHLWLNSSSGESFVCTDATSNSNDWYNIGEGSGGVVGGYNIDFLVVAGGAGAGGCLSGGGGAGGYRSSYNSETSGGGASSESAVTVTPSTQYTITVGGGGSGNTSNNAGDNGSNSIFGSITSLGGGGGGGDSASPGGDCKSGGSGGGAGQGGNSTATGAAGTSGQGYEGGDATPNQRSAGGGGA</sequence>
<name>A0A382GU37_9ZZZZ</name>
<dbReference type="EMBL" id="UINC01057352">
    <property type="protein sequence ID" value="SVB78392.1"/>
    <property type="molecule type" value="Genomic_DNA"/>
</dbReference>
<feature type="non-terminal residue" evidence="2">
    <location>
        <position position="485"/>
    </location>
</feature>
<feature type="non-terminal residue" evidence="2">
    <location>
        <position position="1"/>
    </location>
</feature>
<evidence type="ECO:0000256" key="1">
    <source>
        <dbReference type="SAM" id="MobiDB-lite"/>
    </source>
</evidence>
<accession>A0A382GU37</accession>
<reference evidence="2" key="1">
    <citation type="submission" date="2018-05" db="EMBL/GenBank/DDBJ databases">
        <authorList>
            <person name="Lanie J.A."/>
            <person name="Ng W.-L."/>
            <person name="Kazmierczak K.M."/>
            <person name="Andrzejewski T.M."/>
            <person name="Davidsen T.M."/>
            <person name="Wayne K.J."/>
            <person name="Tettelin H."/>
            <person name="Glass J.I."/>
            <person name="Rusch D."/>
            <person name="Podicherti R."/>
            <person name="Tsui H.-C.T."/>
            <person name="Winkler M.E."/>
        </authorList>
    </citation>
    <scope>NUCLEOTIDE SEQUENCE</scope>
</reference>
<proteinExistence type="predicted"/>
<organism evidence="2">
    <name type="scientific">marine metagenome</name>
    <dbReference type="NCBI Taxonomy" id="408172"/>
    <lineage>
        <taxon>unclassified sequences</taxon>
        <taxon>metagenomes</taxon>
        <taxon>ecological metagenomes</taxon>
    </lineage>
</organism>
<protein>
    <submittedName>
        <fullName evidence="2">Uncharacterized protein</fullName>
    </submittedName>
</protein>
<gene>
    <name evidence="2" type="ORF">METZ01_LOCUS231246</name>
</gene>
<evidence type="ECO:0000313" key="2">
    <source>
        <dbReference type="EMBL" id="SVB78392.1"/>
    </source>
</evidence>
<feature type="region of interest" description="Disordered" evidence="1">
    <location>
        <begin position="395"/>
        <end position="414"/>
    </location>
</feature>
<feature type="compositionally biased region" description="Gly residues" evidence="1">
    <location>
        <begin position="440"/>
        <end position="453"/>
    </location>
</feature>
<feature type="compositionally biased region" description="Low complexity" evidence="1">
    <location>
        <begin position="404"/>
        <end position="414"/>
    </location>
</feature>
<dbReference type="AlphaFoldDB" id="A0A382GU37"/>
<feature type="region of interest" description="Disordered" evidence="1">
    <location>
        <begin position="420"/>
        <end position="485"/>
    </location>
</feature>